<reference evidence="3" key="1">
    <citation type="journal article" date="2019" name="Int. J. Syst. Evol. Microbiol.">
        <title>The Global Catalogue of Microorganisms (GCM) 10K type strain sequencing project: providing services to taxonomists for standard genome sequencing and annotation.</title>
        <authorList>
            <consortium name="The Broad Institute Genomics Platform"/>
            <consortium name="The Broad Institute Genome Sequencing Center for Infectious Disease"/>
            <person name="Wu L."/>
            <person name="Ma J."/>
        </authorList>
    </citation>
    <scope>NUCLEOTIDE SEQUENCE [LARGE SCALE GENOMIC DNA]</scope>
    <source>
        <strain evidence="3">ICMP 6774ER</strain>
    </source>
</reference>
<proteinExistence type="predicted"/>
<dbReference type="Gene3D" id="2.120.10.30">
    <property type="entry name" value="TolB, C-terminal domain"/>
    <property type="match status" value="1"/>
</dbReference>
<name>A0ABW4T4K6_9ACTN</name>
<comment type="caution">
    <text evidence="2">The sequence shown here is derived from an EMBL/GenBank/DDBJ whole genome shotgun (WGS) entry which is preliminary data.</text>
</comment>
<evidence type="ECO:0000256" key="1">
    <source>
        <dbReference type="SAM" id="SignalP"/>
    </source>
</evidence>
<keyword evidence="3" id="KW-1185">Reference proteome</keyword>
<feature type="signal peptide" evidence="1">
    <location>
        <begin position="1"/>
        <end position="26"/>
    </location>
</feature>
<keyword evidence="1" id="KW-0732">Signal</keyword>
<dbReference type="EMBL" id="JBHUFV010000054">
    <property type="protein sequence ID" value="MFD1936933.1"/>
    <property type="molecule type" value="Genomic_DNA"/>
</dbReference>
<dbReference type="RefSeq" id="WP_379577664.1">
    <property type="nucleotide sequence ID" value="NZ_JBHUFV010000054.1"/>
</dbReference>
<protein>
    <submittedName>
        <fullName evidence="2">TolB family protein</fullName>
    </submittedName>
</protein>
<dbReference type="InterPro" id="IPR011042">
    <property type="entry name" value="6-blade_b-propeller_TolB-like"/>
</dbReference>
<evidence type="ECO:0000313" key="2">
    <source>
        <dbReference type="EMBL" id="MFD1936933.1"/>
    </source>
</evidence>
<dbReference type="Proteomes" id="UP001597368">
    <property type="component" value="Unassembled WGS sequence"/>
</dbReference>
<organism evidence="2 3">
    <name type="scientific">Nonomuraea mangrovi</name>
    <dbReference type="NCBI Taxonomy" id="2316207"/>
    <lineage>
        <taxon>Bacteria</taxon>
        <taxon>Bacillati</taxon>
        <taxon>Actinomycetota</taxon>
        <taxon>Actinomycetes</taxon>
        <taxon>Streptosporangiales</taxon>
        <taxon>Streptosporangiaceae</taxon>
        <taxon>Nonomuraea</taxon>
    </lineage>
</organism>
<feature type="chain" id="PRO_5046401073" evidence="1">
    <location>
        <begin position="27"/>
        <end position="332"/>
    </location>
</feature>
<dbReference type="SUPFAM" id="SSF82171">
    <property type="entry name" value="DPP6 N-terminal domain-like"/>
    <property type="match status" value="1"/>
</dbReference>
<accession>A0ABW4T4K6</accession>
<sequence>MNRSRGFALLAVATAASALMVTPAQAAAKTEVRYGWVGACAKKDYSVPCGPWHLALSGGKDVQLKDAVVYPTAAGGKIDKESSAPISISGDGRFVGYFRASDRTFVVRDMASGSVKVLPGKAAVAPKNVGMLNVDPTFSPDGRRVVMDYYDDDAKLPSLLVDLKTDAVHRIPGNETVQGFSPDGSHLLTTRGTDDNTTELAVYDESGTEVQSRVVPQVVANNAPIGLADDGVTVGLVIVSPQTNGKTRLRTYDLSTDAVSDAVTLRLPKGESPTKLVWNTSGDVTLWTLQSDAEGNTSKAVRRSLNAETGATAVRDSFRIKSGIWTWWLPGD</sequence>
<gene>
    <name evidence="2" type="ORF">ACFSKW_36240</name>
</gene>
<evidence type="ECO:0000313" key="3">
    <source>
        <dbReference type="Proteomes" id="UP001597368"/>
    </source>
</evidence>